<dbReference type="EMBL" id="JAYKLX010000011">
    <property type="protein sequence ID" value="MEB3348017.1"/>
    <property type="molecule type" value="Genomic_DNA"/>
</dbReference>
<name>A0ABU6A1N2_9FLAO</name>
<proteinExistence type="predicted"/>
<dbReference type="RefSeq" id="WP_324182041.1">
    <property type="nucleotide sequence ID" value="NZ_BAABAW010000006.1"/>
</dbReference>
<evidence type="ECO:0000313" key="1">
    <source>
        <dbReference type="EMBL" id="MEB3348017.1"/>
    </source>
</evidence>
<accession>A0ABU6A1N2</accession>
<reference evidence="1 2" key="1">
    <citation type="journal article" date="2013" name="Int. J. Syst. Evol. Microbiol.">
        <title>Aquimarina gracilis sp. nov., isolated from the gut microflora of a mussel, Mytilus coruscus, and emended description of Aquimarina spongiae.</title>
        <authorList>
            <person name="Park S.C."/>
            <person name="Choe H.N."/>
            <person name="Baik K.S."/>
            <person name="Seong C.N."/>
        </authorList>
    </citation>
    <scope>NUCLEOTIDE SEQUENCE [LARGE SCALE GENOMIC DNA]</scope>
    <source>
        <strain evidence="1 2">PSC32</strain>
    </source>
</reference>
<sequence>MKKKSFNPKKLTLEKFEISKLNLTHFTGGSYTIGVDSGVNPVCGSNPCYPLTVTRRNDRIFTLDEH</sequence>
<protein>
    <submittedName>
        <fullName evidence="1">Uncharacterized protein</fullName>
    </submittedName>
</protein>
<keyword evidence="2" id="KW-1185">Reference proteome</keyword>
<evidence type="ECO:0000313" key="2">
    <source>
        <dbReference type="Proteomes" id="UP001327027"/>
    </source>
</evidence>
<comment type="caution">
    <text evidence="1">The sequence shown here is derived from an EMBL/GenBank/DDBJ whole genome shotgun (WGS) entry which is preliminary data.</text>
</comment>
<gene>
    <name evidence="1" type="ORF">U6A24_21255</name>
</gene>
<organism evidence="1 2">
    <name type="scientific">Aquimarina gracilis</name>
    <dbReference type="NCBI Taxonomy" id="874422"/>
    <lineage>
        <taxon>Bacteria</taxon>
        <taxon>Pseudomonadati</taxon>
        <taxon>Bacteroidota</taxon>
        <taxon>Flavobacteriia</taxon>
        <taxon>Flavobacteriales</taxon>
        <taxon>Flavobacteriaceae</taxon>
        <taxon>Aquimarina</taxon>
    </lineage>
</organism>
<dbReference type="Proteomes" id="UP001327027">
    <property type="component" value="Unassembled WGS sequence"/>
</dbReference>